<keyword evidence="2" id="KW-0813">Transport</keyword>
<evidence type="ECO:0000256" key="3">
    <source>
        <dbReference type="ARBA" id="ARBA00022729"/>
    </source>
</evidence>
<evidence type="ECO:0000259" key="4">
    <source>
        <dbReference type="PROSITE" id="PS50983"/>
    </source>
</evidence>
<dbReference type="RefSeq" id="WP_246973045.1">
    <property type="nucleotide sequence ID" value="NZ_CP095397.1"/>
</dbReference>
<dbReference type="PROSITE" id="PS51257">
    <property type="entry name" value="PROKAR_LIPOPROTEIN"/>
    <property type="match status" value="1"/>
</dbReference>
<evidence type="ECO:0000256" key="1">
    <source>
        <dbReference type="ARBA" id="ARBA00004196"/>
    </source>
</evidence>
<dbReference type="PANTHER" id="PTHR30532:SF1">
    <property type="entry name" value="IRON(3+)-HYDROXAMATE-BINDING PROTEIN FHUD"/>
    <property type="match status" value="1"/>
</dbReference>
<evidence type="ECO:0000313" key="5">
    <source>
        <dbReference type="EMBL" id="MFC4249689.1"/>
    </source>
</evidence>
<sequence length="399" mass="44285">MNDTGSRHTRIDRRTALGSIATMALGGIGAGCLDDGSDVDDETLAGSSDDYSVAIEPVGTLPLEEPPGRWIGGRDFAVDVALCLGELDSLVGMVRPDSVYTRFFEELGLDVDLSDVTNVEPETHQVNKELLYELDPDVIAVDPNRLVVNNGLEVTDLDELERNVAPFFGNYSREARGSGWPNWPDGEYRYYEFSELLLKYAKLFDETDRMEEIVAFREDVITEVTDRLPPESERPRVALLLAWPNPEGRGGAYFLYNTLPRRDGTYGQVQYRQLGAREAFDGSAHETGSTARIGHEAMAAADPDVIVFNFGLGQRDDAAKTADVLRNSPVAADISAVRNDRLYLGGTPYQGPITSLFQFEMLAKQLYPDEFGEFHGVGEIPDDEWLFDRDRLRELIATA</sequence>
<evidence type="ECO:0000313" key="6">
    <source>
        <dbReference type="Proteomes" id="UP001595821"/>
    </source>
</evidence>
<organism evidence="5 6">
    <name type="scientific">Natribaculum luteum</name>
    <dbReference type="NCBI Taxonomy" id="1586232"/>
    <lineage>
        <taxon>Archaea</taxon>
        <taxon>Methanobacteriati</taxon>
        <taxon>Methanobacteriota</taxon>
        <taxon>Stenosarchaea group</taxon>
        <taxon>Halobacteria</taxon>
        <taxon>Halobacteriales</taxon>
        <taxon>Natrialbaceae</taxon>
        <taxon>Natribaculum</taxon>
    </lineage>
</organism>
<dbReference type="InterPro" id="IPR051313">
    <property type="entry name" value="Bact_iron-sidero_bind"/>
</dbReference>
<gene>
    <name evidence="5" type="ORF">ACFOZ7_22600</name>
</gene>
<dbReference type="InterPro" id="IPR002491">
    <property type="entry name" value="ABC_transptr_periplasmic_BD"/>
</dbReference>
<dbReference type="AlphaFoldDB" id="A0ABD5P613"/>
<dbReference type="PROSITE" id="PS50983">
    <property type="entry name" value="FE_B12_PBP"/>
    <property type="match status" value="1"/>
</dbReference>
<feature type="domain" description="Fe/B12 periplasmic-binding" evidence="4">
    <location>
        <begin position="69"/>
        <end position="374"/>
    </location>
</feature>
<proteinExistence type="predicted"/>
<dbReference type="SUPFAM" id="SSF53807">
    <property type="entry name" value="Helical backbone' metal receptor"/>
    <property type="match status" value="1"/>
</dbReference>
<dbReference type="Gene3D" id="3.40.50.1980">
    <property type="entry name" value="Nitrogenase molybdenum iron protein domain"/>
    <property type="match status" value="2"/>
</dbReference>
<reference evidence="5 6" key="1">
    <citation type="journal article" date="2014" name="Int. J. Syst. Evol. Microbiol.">
        <title>Complete genome sequence of Corynebacterium casei LMG S-19264T (=DSM 44701T), isolated from a smear-ripened cheese.</title>
        <authorList>
            <consortium name="US DOE Joint Genome Institute (JGI-PGF)"/>
            <person name="Walter F."/>
            <person name="Albersmeier A."/>
            <person name="Kalinowski J."/>
            <person name="Ruckert C."/>
        </authorList>
    </citation>
    <scope>NUCLEOTIDE SEQUENCE [LARGE SCALE GENOMIC DNA]</scope>
    <source>
        <strain evidence="5 6">IBRC-M 10912</strain>
    </source>
</reference>
<dbReference type="GeneID" id="71853319"/>
<dbReference type="EMBL" id="JBHSDJ010000133">
    <property type="protein sequence ID" value="MFC4249689.1"/>
    <property type="molecule type" value="Genomic_DNA"/>
</dbReference>
<accession>A0ABD5P613</accession>
<name>A0ABD5P613_9EURY</name>
<dbReference type="Pfam" id="PF01497">
    <property type="entry name" value="Peripla_BP_2"/>
    <property type="match status" value="1"/>
</dbReference>
<evidence type="ECO:0000256" key="2">
    <source>
        <dbReference type="ARBA" id="ARBA00022448"/>
    </source>
</evidence>
<comment type="caution">
    <text evidence="5">The sequence shown here is derived from an EMBL/GenBank/DDBJ whole genome shotgun (WGS) entry which is preliminary data.</text>
</comment>
<dbReference type="Proteomes" id="UP001595821">
    <property type="component" value="Unassembled WGS sequence"/>
</dbReference>
<comment type="subcellular location">
    <subcellularLocation>
        <location evidence="1">Cell envelope</location>
    </subcellularLocation>
</comment>
<dbReference type="PANTHER" id="PTHR30532">
    <property type="entry name" value="IRON III DICITRATE-BINDING PERIPLASMIC PROTEIN"/>
    <property type="match status" value="1"/>
</dbReference>
<keyword evidence="3" id="KW-0732">Signal</keyword>
<protein>
    <submittedName>
        <fullName evidence="5">ABC transporter substrate-binding protein</fullName>
    </submittedName>
</protein>